<keyword evidence="3" id="KW-1185">Reference proteome</keyword>
<dbReference type="PANTHER" id="PTHR34107:SF4">
    <property type="entry name" value="SLL1222 PROTEIN"/>
    <property type="match status" value="1"/>
</dbReference>
<dbReference type="EMBL" id="JAUCGM010000143">
    <property type="protein sequence ID" value="MDM8562407.1"/>
    <property type="molecule type" value="Genomic_DNA"/>
</dbReference>
<sequence>MTDNELYNDNLNNEAIDMPSINHSYIQSRLILSFGESDQFTSFTELSLDASQVDLAQFGLKTKDELIPDVCLYKGVHQFEPRKDSRKRTDMPVLVVEILSPNQGISELMNKFEAYFALGIKSCWLVIPQNETITIYSPDKFETFGYKDNEIIDDILNLRIPIPKIWARV</sequence>
<evidence type="ECO:0000313" key="2">
    <source>
        <dbReference type="EMBL" id="MDM8562407.1"/>
    </source>
</evidence>
<keyword evidence="2" id="KW-0378">Hydrolase</keyword>
<dbReference type="Proteomes" id="UP001171945">
    <property type="component" value="Unassembled WGS sequence"/>
</dbReference>
<dbReference type="GO" id="GO:0004519">
    <property type="term" value="F:endonuclease activity"/>
    <property type="evidence" value="ECO:0007669"/>
    <property type="project" value="UniProtKB-KW"/>
</dbReference>
<feature type="domain" description="Putative restriction endonuclease" evidence="1">
    <location>
        <begin position="12"/>
        <end position="154"/>
    </location>
</feature>
<proteinExistence type="predicted"/>
<organism evidence="2 3">
    <name type="scientific">Candidatus Marithioploca araucensis</name>
    <dbReference type="NCBI Taxonomy" id="70273"/>
    <lineage>
        <taxon>Bacteria</taxon>
        <taxon>Pseudomonadati</taxon>
        <taxon>Pseudomonadota</taxon>
        <taxon>Gammaproteobacteria</taxon>
        <taxon>Thiotrichales</taxon>
        <taxon>Thiotrichaceae</taxon>
        <taxon>Candidatus Marithioploca</taxon>
    </lineage>
</organism>
<dbReference type="CDD" id="cd06260">
    <property type="entry name" value="DUF820-like"/>
    <property type="match status" value="1"/>
</dbReference>
<keyword evidence="2" id="KW-0255">Endonuclease</keyword>
<keyword evidence="2" id="KW-0540">Nuclease</keyword>
<dbReference type="SUPFAM" id="SSF52980">
    <property type="entry name" value="Restriction endonuclease-like"/>
    <property type="match status" value="1"/>
</dbReference>
<comment type="caution">
    <text evidence="2">The sequence shown here is derived from an EMBL/GenBank/DDBJ whole genome shotgun (WGS) entry which is preliminary data.</text>
</comment>
<dbReference type="InterPro" id="IPR011335">
    <property type="entry name" value="Restrct_endonuc-II-like"/>
</dbReference>
<protein>
    <submittedName>
        <fullName evidence="2">Uma2 family endonuclease</fullName>
    </submittedName>
</protein>
<reference evidence="2" key="1">
    <citation type="submission" date="2023-06" db="EMBL/GenBank/DDBJ databases">
        <title>Uncultivated large filamentous bacteria from sulfidic sediments reveal new species and different genomic features in energy metabolism and defense.</title>
        <authorList>
            <person name="Fonseca A."/>
        </authorList>
    </citation>
    <scope>NUCLEOTIDE SEQUENCE</scope>
    <source>
        <strain evidence="2">HSG4</strain>
    </source>
</reference>
<gene>
    <name evidence="2" type="ORF">QUF54_03545</name>
</gene>
<name>A0ABT7VRW1_9GAMM</name>
<dbReference type="PANTHER" id="PTHR34107">
    <property type="entry name" value="SLL0198 PROTEIN-RELATED"/>
    <property type="match status" value="1"/>
</dbReference>
<dbReference type="InterPro" id="IPR012296">
    <property type="entry name" value="Nuclease_put_TT1808"/>
</dbReference>
<evidence type="ECO:0000313" key="3">
    <source>
        <dbReference type="Proteomes" id="UP001171945"/>
    </source>
</evidence>
<dbReference type="Gene3D" id="3.90.1570.10">
    <property type="entry name" value="tt1808, chain A"/>
    <property type="match status" value="1"/>
</dbReference>
<evidence type="ECO:0000259" key="1">
    <source>
        <dbReference type="Pfam" id="PF05685"/>
    </source>
</evidence>
<dbReference type="Pfam" id="PF05685">
    <property type="entry name" value="Uma2"/>
    <property type="match status" value="1"/>
</dbReference>
<accession>A0ABT7VRW1</accession>
<dbReference type="InterPro" id="IPR008538">
    <property type="entry name" value="Uma2"/>
</dbReference>